<sequence length="222" mass="23517">MTTIRVGVAAECIAALSPLARRLHQTILHHFAISGRPPLMAALNTDKPLRELHDRDVIQLDDTGEILAAYPFSAIPTPHTVAIADGPTVYAMCAIDALGIAAMLGRDITVHSVDPQSGDSITVIIRGGQAEWIPEDAVVLVGSTAPADEDCCHVPAAQICCGVINFFAGTRTASAWLKRHVSVRAVIVDPVKALQMGKDLFGPLLSDSESGAPIRHRPAVAR</sequence>
<dbReference type="EMBL" id="BONY01000007">
    <property type="protein sequence ID" value="GIH03485.1"/>
    <property type="molecule type" value="Genomic_DNA"/>
</dbReference>
<evidence type="ECO:0008006" key="3">
    <source>
        <dbReference type="Google" id="ProtNLM"/>
    </source>
</evidence>
<comment type="caution">
    <text evidence="1">The sequence shown here is derived from an EMBL/GenBank/DDBJ whole genome shotgun (WGS) entry which is preliminary data.</text>
</comment>
<dbReference type="InterPro" id="IPR053717">
    <property type="entry name" value="MerB_lyase_sf"/>
</dbReference>
<organism evidence="1 2">
    <name type="scientific">Rhizocola hellebori</name>
    <dbReference type="NCBI Taxonomy" id="1392758"/>
    <lineage>
        <taxon>Bacteria</taxon>
        <taxon>Bacillati</taxon>
        <taxon>Actinomycetota</taxon>
        <taxon>Actinomycetes</taxon>
        <taxon>Micromonosporales</taxon>
        <taxon>Micromonosporaceae</taxon>
        <taxon>Rhizocola</taxon>
    </lineage>
</organism>
<dbReference type="Gene3D" id="3.30.450.410">
    <property type="match status" value="1"/>
</dbReference>
<dbReference type="Pfam" id="PF03243">
    <property type="entry name" value="MerB"/>
    <property type="match status" value="1"/>
</dbReference>
<proteinExistence type="predicted"/>
<dbReference type="InterPro" id="IPR004927">
    <property type="entry name" value="MerB"/>
</dbReference>
<protein>
    <recommendedName>
        <fullName evidence="3">Alkylmercury lyase</fullName>
    </recommendedName>
</protein>
<dbReference type="GO" id="GO:0018836">
    <property type="term" value="F:alkylmercury lyase activity"/>
    <property type="evidence" value="ECO:0007669"/>
    <property type="project" value="InterPro"/>
</dbReference>
<evidence type="ECO:0000313" key="1">
    <source>
        <dbReference type="EMBL" id="GIH03485.1"/>
    </source>
</evidence>
<dbReference type="AlphaFoldDB" id="A0A8J3Q5B1"/>
<keyword evidence="2" id="KW-1185">Reference proteome</keyword>
<gene>
    <name evidence="1" type="ORF">Rhe02_15520</name>
</gene>
<dbReference type="Proteomes" id="UP000612899">
    <property type="component" value="Unassembled WGS sequence"/>
</dbReference>
<accession>A0A8J3Q5B1</accession>
<dbReference type="SUPFAM" id="SSF160387">
    <property type="entry name" value="NosL/MerB-like"/>
    <property type="match status" value="1"/>
</dbReference>
<dbReference type="RefSeq" id="WP_203907389.1">
    <property type="nucleotide sequence ID" value="NZ_BONY01000007.1"/>
</dbReference>
<reference evidence="1" key="1">
    <citation type="submission" date="2021-01" db="EMBL/GenBank/DDBJ databases">
        <title>Whole genome shotgun sequence of Rhizocola hellebori NBRC 109834.</title>
        <authorList>
            <person name="Komaki H."/>
            <person name="Tamura T."/>
        </authorList>
    </citation>
    <scope>NUCLEOTIDE SEQUENCE</scope>
    <source>
        <strain evidence="1">NBRC 109834</strain>
    </source>
</reference>
<evidence type="ECO:0000313" key="2">
    <source>
        <dbReference type="Proteomes" id="UP000612899"/>
    </source>
</evidence>
<name>A0A8J3Q5B1_9ACTN</name>